<evidence type="ECO:0000256" key="1">
    <source>
        <dbReference type="SAM" id="MobiDB-lite"/>
    </source>
</evidence>
<dbReference type="Gene3D" id="3.30.230.30">
    <property type="entry name" value="Impact, N-terminal domain"/>
    <property type="match status" value="1"/>
</dbReference>
<accession>A0AAD7U8R8</accession>
<sequence>MMITTASVRFKRCRFTGHAVPVRSPEEALHAVESLRRPDCCVPYAYRLCGGEQGGGDEGDVGASDKLLHLLQHWDVENVAVVVCRDDSRTFIEPNFLGPRRFKPLLDCAKAVLELCYVPDDVDEETETPPTPSKPSPPELAAAQRAELRSVRRPHVETELVLRCVAVLLDGPRWLWSRRGDSLDVASDLDWLDLRLNITDGALNDRLLGVDPRQLSPVLLDKVATLLANANLGPKAIDALRAKSTVAAEFFPWLWACLRYHRRREDGKKIGEEASTEVVAGEDPPAVGGRQLAAPLDPQRVTRLGQRVEAVASSSPDDW</sequence>
<feature type="region of interest" description="Disordered" evidence="1">
    <location>
        <begin position="122"/>
        <end position="141"/>
    </location>
</feature>
<dbReference type="EMBL" id="JAQMWT010000533">
    <property type="protein sequence ID" value="KAJ8599949.1"/>
    <property type="molecule type" value="Genomic_DNA"/>
</dbReference>
<dbReference type="Proteomes" id="UP001230188">
    <property type="component" value="Unassembled WGS sequence"/>
</dbReference>
<dbReference type="InterPro" id="IPR036956">
    <property type="entry name" value="Impact_N_sf"/>
</dbReference>
<gene>
    <name evidence="3" type="ORF">CTAYLR_002825</name>
</gene>
<feature type="compositionally biased region" description="Pro residues" evidence="1">
    <location>
        <begin position="129"/>
        <end position="138"/>
    </location>
</feature>
<dbReference type="AlphaFoldDB" id="A0AAD7U8R8"/>
<evidence type="ECO:0000259" key="2">
    <source>
        <dbReference type="Pfam" id="PF01205"/>
    </source>
</evidence>
<feature type="region of interest" description="Disordered" evidence="1">
    <location>
        <begin position="272"/>
        <end position="295"/>
    </location>
</feature>
<organism evidence="3 4">
    <name type="scientific">Chrysophaeum taylorii</name>
    <dbReference type="NCBI Taxonomy" id="2483200"/>
    <lineage>
        <taxon>Eukaryota</taxon>
        <taxon>Sar</taxon>
        <taxon>Stramenopiles</taxon>
        <taxon>Ochrophyta</taxon>
        <taxon>Pelagophyceae</taxon>
        <taxon>Pelagomonadales</taxon>
        <taxon>Pelagomonadaceae</taxon>
        <taxon>Chrysophaeum</taxon>
    </lineage>
</organism>
<dbReference type="Pfam" id="PF01205">
    <property type="entry name" value="Impact_N"/>
    <property type="match status" value="1"/>
</dbReference>
<evidence type="ECO:0000313" key="3">
    <source>
        <dbReference type="EMBL" id="KAJ8599949.1"/>
    </source>
</evidence>
<dbReference type="InterPro" id="IPR001498">
    <property type="entry name" value="Impact_N"/>
</dbReference>
<reference evidence="3" key="1">
    <citation type="submission" date="2023-01" db="EMBL/GenBank/DDBJ databases">
        <title>Metagenome sequencing of chrysophaentin producing Chrysophaeum taylorii.</title>
        <authorList>
            <person name="Davison J."/>
            <person name="Bewley C."/>
        </authorList>
    </citation>
    <scope>NUCLEOTIDE SEQUENCE</scope>
    <source>
        <strain evidence="3">NIES-1699</strain>
    </source>
</reference>
<dbReference type="Gene3D" id="1.20.920.60">
    <property type="match status" value="1"/>
</dbReference>
<comment type="caution">
    <text evidence="3">The sequence shown here is derived from an EMBL/GenBank/DDBJ whole genome shotgun (WGS) entry which is preliminary data.</text>
</comment>
<dbReference type="InterPro" id="IPR020568">
    <property type="entry name" value="Ribosomal_Su5_D2-typ_SF"/>
</dbReference>
<protein>
    <recommendedName>
        <fullName evidence="2">Impact N-terminal domain-containing protein</fullName>
    </recommendedName>
</protein>
<dbReference type="SUPFAM" id="SSF54211">
    <property type="entry name" value="Ribosomal protein S5 domain 2-like"/>
    <property type="match status" value="1"/>
</dbReference>
<evidence type="ECO:0000313" key="4">
    <source>
        <dbReference type="Proteomes" id="UP001230188"/>
    </source>
</evidence>
<proteinExistence type="predicted"/>
<feature type="domain" description="Impact N-terminal" evidence="2">
    <location>
        <begin position="11"/>
        <end position="109"/>
    </location>
</feature>
<keyword evidence="4" id="KW-1185">Reference proteome</keyword>
<name>A0AAD7U8R8_9STRA</name>